<dbReference type="PROSITE" id="PS50868">
    <property type="entry name" value="POST_SET"/>
    <property type="match status" value="1"/>
</dbReference>
<dbReference type="PROSITE" id="PS50280">
    <property type="entry name" value="SET"/>
    <property type="match status" value="1"/>
</dbReference>
<organism evidence="12 13">
    <name type="scientific">Diaphorina citri</name>
    <name type="common">Asian citrus psyllid</name>
    <dbReference type="NCBI Taxonomy" id="121845"/>
    <lineage>
        <taxon>Eukaryota</taxon>
        <taxon>Metazoa</taxon>
        <taxon>Ecdysozoa</taxon>
        <taxon>Arthropoda</taxon>
        <taxon>Hexapoda</taxon>
        <taxon>Insecta</taxon>
        <taxon>Pterygota</taxon>
        <taxon>Neoptera</taxon>
        <taxon>Paraneoptera</taxon>
        <taxon>Hemiptera</taxon>
        <taxon>Sternorrhyncha</taxon>
        <taxon>Psylloidea</taxon>
        <taxon>Psyllidae</taxon>
        <taxon>Diaphorininae</taxon>
        <taxon>Diaphorina</taxon>
    </lineage>
</organism>
<evidence type="ECO:0000256" key="7">
    <source>
        <dbReference type="ARBA" id="ARBA00023242"/>
    </source>
</evidence>
<dbReference type="AlphaFoldDB" id="A0A3Q0IN48"/>
<keyword evidence="4" id="KW-0489">Methyltransferase</keyword>
<feature type="compositionally biased region" description="Basic and acidic residues" evidence="8">
    <location>
        <begin position="809"/>
        <end position="1036"/>
    </location>
</feature>
<feature type="compositionally biased region" description="Basic and acidic residues" evidence="8">
    <location>
        <begin position="1113"/>
        <end position="1127"/>
    </location>
</feature>
<evidence type="ECO:0000256" key="4">
    <source>
        <dbReference type="ARBA" id="ARBA00022603"/>
    </source>
</evidence>
<feature type="domain" description="Post-SET" evidence="10">
    <location>
        <begin position="190"/>
        <end position="206"/>
    </location>
</feature>
<sequence>MALRTKRQVREIRPQGPKVSSRNSDLRTKSIECCINRDLYVECNPDSCPARTKCQNRDFETRNYPPLEVFNTGSRGWGLKALTDLKRGQFVVEYVGEMIDQKELNRRRRDMDRNNDHNYYFLSLDNSRYIDAGKKGNLARFMNHSCEPNCTAEKWTVSGDTRVGLFALRDVPAGTELVFNYELQKADNDGMRRCMCGAASCSGFIGAKKAVPPTSECEKGKEVTRARKALKARRRNRRGASSGGEKGEVPAVVEVCERCGAEGGEMLRCALSRCRLSYHVACASIPVLPSASANPGLPSGTPVQTPTHTTVSENTGLPEGAKATLSSSSDLPGGTIGLPETIGLPNKSFGLPTESADASESSTTTLPTDSNPTRSTEIPSVPESSTNSVGTTSAGSIPTTTLDSALGTSISSGQSTSSSVEGSGGSSSLLTAALSTNDPSTSDVISTPSNSTPGTDQNKWICPLHGCMICRKRHTIKCKYCNSSYCKEHRNHLCYDISLSPHKARTPGSHASTPGAAPLSLTEREKRTLRRNCGVTSNEEIDNYIKTVGTVGGDMLASDLGADKLVGGTKRKSSATSSRHASSDSVQAEEASLARQDKRHASSDSVQAEEASLARQDKRHPSTENSGGTKRKSSANRSRLASSEESSSLAGTSEVPAEAERAASGIESRRRKRVSTPEELTGTTDDGDSRVGRAVSKVGASESNVGASGIKVEGDTRIKVENTGIVSRVRASESKVDTGFKVGYSGRKVSDVGSQGNAVQRTVGSVGESVPASVDTVEETAVSDGESVAASGRKVKETDVPRETGSSRARPEKVGDCKEEKREVSDDSESDRNRDRNKDSKGERNEDSNSDKIKVSESKRMEKVGVSGRNKESQSDGNKDSKSDRIKESEGDGIKVGERERVEKVGESERNKERKSERIRESERVEKMELKKERKEDGEKVVEEEKGQVEKDTSDIMEKEINEIGKEEGNNIVEKERTKRVDKESNEIEKEEKYESGKKEGTDIVKEEKSETVKDIDTNETDKDTNKNIEKERSETPEDQDSNESLEKERMVRVRVSVERVMESEISEKKDLDEEREESKMDSESEDGKKDVRDKGKRDGSVIQDSGKTDTQGAKDKDQQSVKEKDSCTVLKVSETKESKDVPVIADSANEEEKADVVERKHVVSSQDIEISEETVVDNVDESEAKYIDETNTKIDSRNIHERQNKSAKRVDIELDSNSIEERVNRSRLRRNSKRFPNEMGA</sequence>
<dbReference type="SMART" id="SM00317">
    <property type="entry name" value="SET"/>
    <property type="match status" value="1"/>
</dbReference>
<feature type="compositionally biased region" description="Polar residues" evidence="8">
    <location>
        <begin position="752"/>
        <end position="763"/>
    </location>
</feature>
<feature type="region of interest" description="Disordered" evidence="8">
    <location>
        <begin position="1"/>
        <end position="24"/>
    </location>
</feature>
<evidence type="ECO:0000313" key="12">
    <source>
        <dbReference type="Proteomes" id="UP000079169"/>
    </source>
</evidence>
<feature type="domain" description="AWS" evidence="11">
    <location>
        <begin position="1"/>
        <end position="63"/>
    </location>
</feature>
<name>A0A3Q0IN48_DIACI</name>
<evidence type="ECO:0000259" key="10">
    <source>
        <dbReference type="PROSITE" id="PS50868"/>
    </source>
</evidence>
<evidence type="ECO:0000256" key="1">
    <source>
        <dbReference type="ARBA" id="ARBA00004123"/>
    </source>
</evidence>
<dbReference type="SUPFAM" id="SSF57903">
    <property type="entry name" value="FYVE/PHD zinc finger"/>
    <property type="match status" value="1"/>
</dbReference>
<evidence type="ECO:0000259" key="9">
    <source>
        <dbReference type="PROSITE" id="PS50280"/>
    </source>
</evidence>
<dbReference type="GO" id="GO:0005634">
    <property type="term" value="C:nucleus"/>
    <property type="evidence" value="ECO:0007669"/>
    <property type="project" value="UniProtKB-SubCell"/>
</dbReference>
<accession>A0A3Q0IN48</accession>
<keyword evidence="7" id="KW-0539">Nucleus</keyword>
<dbReference type="InterPro" id="IPR011011">
    <property type="entry name" value="Znf_FYVE_PHD"/>
</dbReference>
<keyword evidence="5" id="KW-0808">Transferase</keyword>
<feature type="compositionally biased region" description="Low complexity" evidence="8">
    <location>
        <begin position="353"/>
        <end position="365"/>
    </location>
</feature>
<dbReference type="GeneID" id="103504838"/>
<feature type="region of interest" description="Disordered" evidence="8">
    <location>
        <begin position="228"/>
        <end position="247"/>
    </location>
</feature>
<feature type="compositionally biased region" description="Basic and acidic residues" evidence="8">
    <location>
        <begin position="1045"/>
        <end position="1100"/>
    </location>
</feature>
<dbReference type="Proteomes" id="UP000079169">
    <property type="component" value="Unplaced"/>
</dbReference>
<dbReference type="PaxDb" id="121845-A0A3Q0IN48"/>
<dbReference type="GO" id="GO:0032259">
    <property type="term" value="P:methylation"/>
    <property type="evidence" value="ECO:0007669"/>
    <property type="project" value="UniProtKB-KW"/>
</dbReference>
<proteinExistence type="predicted"/>
<dbReference type="RefSeq" id="XP_026676078.1">
    <property type="nucleotide sequence ID" value="XM_026820277.1"/>
</dbReference>
<feature type="region of interest" description="Disordered" evidence="8">
    <location>
        <begin position="567"/>
        <end position="709"/>
    </location>
</feature>
<keyword evidence="3" id="KW-0158">Chromosome</keyword>
<dbReference type="CDD" id="cd15489">
    <property type="entry name" value="PHD_SF"/>
    <property type="match status" value="1"/>
</dbReference>
<feature type="compositionally biased region" description="Basic and acidic residues" evidence="8">
    <location>
        <begin position="1151"/>
        <end position="1162"/>
    </location>
</feature>
<feature type="compositionally biased region" description="Low complexity" evidence="8">
    <location>
        <begin position="635"/>
        <end position="649"/>
    </location>
</feature>
<feature type="compositionally biased region" description="Polar residues" evidence="8">
    <location>
        <begin position="301"/>
        <end position="315"/>
    </location>
</feature>
<dbReference type="InterPro" id="IPR046341">
    <property type="entry name" value="SET_dom_sf"/>
</dbReference>
<dbReference type="Pfam" id="PF17907">
    <property type="entry name" value="AWS"/>
    <property type="match status" value="1"/>
</dbReference>
<feature type="region of interest" description="Disordered" evidence="8">
    <location>
        <begin position="293"/>
        <end position="455"/>
    </location>
</feature>
<dbReference type="STRING" id="121845.A0A3Q0IN48"/>
<dbReference type="InterPro" id="IPR050777">
    <property type="entry name" value="SET2_Histone-Lys_MeTrsfase"/>
</dbReference>
<feature type="domain" description="SET" evidence="9">
    <location>
        <begin position="65"/>
        <end position="182"/>
    </location>
</feature>
<protein>
    <submittedName>
        <fullName evidence="13">Mucin-22-like</fullName>
    </submittedName>
</protein>
<reference evidence="13" key="1">
    <citation type="submission" date="2025-08" db="UniProtKB">
        <authorList>
            <consortium name="RefSeq"/>
        </authorList>
    </citation>
    <scope>IDENTIFICATION</scope>
</reference>
<evidence type="ECO:0000256" key="2">
    <source>
        <dbReference type="ARBA" id="ARBA00004286"/>
    </source>
</evidence>
<dbReference type="SUPFAM" id="SSF82199">
    <property type="entry name" value="SET domain"/>
    <property type="match status" value="1"/>
</dbReference>
<comment type="subcellular location">
    <subcellularLocation>
        <location evidence="2">Chromosome</location>
    </subcellularLocation>
    <subcellularLocation>
        <location evidence="1">Nucleus</location>
    </subcellularLocation>
</comment>
<feature type="compositionally biased region" description="Polar residues" evidence="8">
    <location>
        <begin position="366"/>
        <end position="403"/>
    </location>
</feature>
<feature type="compositionally biased region" description="Basic residues" evidence="8">
    <location>
        <begin position="228"/>
        <end position="238"/>
    </location>
</feature>
<feature type="compositionally biased region" description="Low complexity" evidence="8">
    <location>
        <begin position="406"/>
        <end position="436"/>
    </location>
</feature>
<dbReference type="InterPro" id="IPR003616">
    <property type="entry name" value="Post-SET_dom"/>
</dbReference>
<dbReference type="InterPro" id="IPR006560">
    <property type="entry name" value="AWS_dom"/>
</dbReference>
<evidence type="ECO:0000256" key="6">
    <source>
        <dbReference type="ARBA" id="ARBA00022691"/>
    </source>
</evidence>
<evidence type="ECO:0000256" key="8">
    <source>
        <dbReference type="SAM" id="MobiDB-lite"/>
    </source>
</evidence>
<dbReference type="GO" id="GO:0005694">
    <property type="term" value="C:chromosome"/>
    <property type="evidence" value="ECO:0007669"/>
    <property type="project" value="UniProtKB-SubCell"/>
</dbReference>
<feature type="region of interest" description="Disordered" evidence="8">
    <location>
        <begin position="1216"/>
        <end position="1242"/>
    </location>
</feature>
<feature type="compositionally biased region" description="Polar residues" evidence="8">
    <location>
        <begin position="1103"/>
        <end position="1112"/>
    </location>
</feature>
<evidence type="ECO:0000256" key="3">
    <source>
        <dbReference type="ARBA" id="ARBA00022454"/>
    </source>
</evidence>
<dbReference type="PROSITE" id="PS51215">
    <property type="entry name" value="AWS"/>
    <property type="match status" value="1"/>
</dbReference>
<dbReference type="Gene3D" id="2.170.270.10">
    <property type="entry name" value="SET domain"/>
    <property type="match status" value="1"/>
</dbReference>
<feature type="compositionally biased region" description="Low complexity" evidence="8">
    <location>
        <begin position="574"/>
        <end position="585"/>
    </location>
</feature>
<keyword evidence="6" id="KW-0949">S-adenosyl-L-methionine</keyword>
<evidence type="ECO:0000259" key="11">
    <source>
        <dbReference type="PROSITE" id="PS51215"/>
    </source>
</evidence>
<feature type="compositionally biased region" description="Polar residues" evidence="8">
    <location>
        <begin position="437"/>
        <end position="455"/>
    </location>
</feature>
<gene>
    <name evidence="13" type="primary">LOC103504838</name>
</gene>
<keyword evidence="12" id="KW-1185">Reference proteome</keyword>
<feature type="non-terminal residue" evidence="13">
    <location>
        <position position="1242"/>
    </location>
</feature>
<dbReference type="GO" id="GO:0016279">
    <property type="term" value="F:protein-lysine N-methyltransferase activity"/>
    <property type="evidence" value="ECO:0007669"/>
    <property type="project" value="UniProtKB-ARBA"/>
</dbReference>
<dbReference type="PANTHER" id="PTHR22884">
    <property type="entry name" value="SET DOMAIN PROTEINS"/>
    <property type="match status" value="1"/>
</dbReference>
<dbReference type="KEGG" id="dci:103504838"/>
<feature type="region of interest" description="Disordered" evidence="8">
    <location>
        <begin position="744"/>
        <end position="1166"/>
    </location>
</feature>
<dbReference type="InterPro" id="IPR001214">
    <property type="entry name" value="SET_dom"/>
</dbReference>
<evidence type="ECO:0000256" key="5">
    <source>
        <dbReference type="ARBA" id="ARBA00022679"/>
    </source>
</evidence>
<evidence type="ECO:0000313" key="13">
    <source>
        <dbReference type="RefSeq" id="XP_026676078.1"/>
    </source>
</evidence>
<dbReference type="Pfam" id="PF00856">
    <property type="entry name" value="SET"/>
    <property type="match status" value="1"/>
</dbReference>
<dbReference type="GO" id="GO:0140938">
    <property type="term" value="F:histone H3 methyltransferase activity"/>
    <property type="evidence" value="ECO:0007669"/>
    <property type="project" value="UniProtKB-ARBA"/>
</dbReference>